<evidence type="ECO:0000313" key="2">
    <source>
        <dbReference type="Proteomes" id="UP000811545"/>
    </source>
</evidence>
<proteinExistence type="predicted"/>
<evidence type="ECO:0000313" key="1">
    <source>
        <dbReference type="EMBL" id="MBT9144615.1"/>
    </source>
</evidence>
<reference evidence="1 2" key="1">
    <citation type="journal article" date="2021" name="bioRxiv">
        <title>Unique metabolic strategies in Hadean analogues reveal hints for primordial physiology.</title>
        <authorList>
            <person name="Nobu M.K."/>
            <person name="Nakai R."/>
            <person name="Tamazawa S."/>
            <person name="Mori H."/>
            <person name="Toyoda A."/>
            <person name="Ijiri A."/>
            <person name="Suzuki S."/>
            <person name="Kurokawa K."/>
            <person name="Kamagata Y."/>
            <person name="Tamaki H."/>
        </authorList>
    </citation>
    <scope>NUCLEOTIDE SEQUENCE [LARGE SCALE GENOMIC DNA]</scope>
    <source>
        <strain evidence="1">BS525</strain>
    </source>
</reference>
<accession>A0A9E2F5R2</accession>
<dbReference type="Proteomes" id="UP000811545">
    <property type="component" value="Unassembled WGS sequence"/>
</dbReference>
<dbReference type="EMBL" id="QLTW01000013">
    <property type="protein sequence ID" value="MBT9144615.1"/>
    <property type="molecule type" value="Genomic_DNA"/>
</dbReference>
<gene>
    <name evidence="1" type="ORF">DDT42_00457</name>
</gene>
<organism evidence="1 2">
    <name type="scientific">Psychracetigena formicireducens</name>
    <dbReference type="NCBI Taxonomy" id="2986056"/>
    <lineage>
        <taxon>Bacteria</taxon>
        <taxon>Bacillati</taxon>
        <taxon>Candidatus Lithacetigenota</taxon>
        <taxon>Candidatus Psychracetigena</taxon>
    </lineage>
</organism>
<dbReference type="AlphaFoldDB" id="A0A9E2F5R2"/>
<sequence>MIKTRFAFLCTIVLTFLVIPLYAFTDADGFRSINWGTDISTLSDMRFIRTDPSYGGIKMYSRKNDELKIGGAILESIKYGFWRDKFSSVWIEIKGFTNFSALRNATVERFGPGDKSNSFIERYFWLGEKTGMILKYCKVFKEGFLFMSLKEIKEQQRQYEKDIAEKGAEKGF</sequence>
<comment type="caution">
    <text evidence="1">The sequence shown here is derived from an EMBL/GenBank/DDBJ whole genome shotgun (WGS) entry which is preliminary data.</text>
</comment>
<protein>
    <submittedName>
        <fullName evidence="1">Uncharacterized protein</fullName>
    </submittedName>
</protein>
<name>A0A9E2F5R2_PSYF1</name>